<reference evidence="1" key="2">
    <citation type="journal article" date="2015" name="Data Brief">
        <title>Shoot transcriptome of the giant reed, Arundo donax.</title>
        <authorList>
            <person name="Barrero R.A."/>
            <person name="Guerrero F.D."/>
            <person name="Moolhuijzen P."/>
            <person name="Goolsby J.A."/>
            <person name="Tidwell J."/>
            <person name="Bellgard S.E."/>
            <person name="Bellgard M.I."/>
        </authorList>
    </citation>
    <scope>NUCLEOTIDE SEQUENCE</scope>
    <source>
        <tissue evidence="1">Shoot tissue taken approximately 20 cm above the soil surface</tissue>
    </source>
</reference>
<name>A0A0A9C5U8_ARUDO</name>
<dbReference type="AlphaFoldDB" id="A0A0A9C5U8"/>
<dbReference type="EMBL" id="GBRH01229115">
    <property type="protein sequence ID" value="JAD68780.1"/>
    <property type="molecule type" value="Transcribed_RNA"/>
</dbReference>
<accession>A0A0A9C5U8</accession>
<evidence type="ECO:0000313" key="1">
    <source>
        <dbReference type="EMBL" id="JAD68780.1"/>
    </source>
</evidence>
<proteinExistence type="predicted"/>
<sequence>MVVPPLPDHPSRRSGLQPLLGSSRVVTLADCCGGTDLPGAGCRALRGDRGEGSFR</sequence>
<organism evidence="1">
    <name type="scientific">Arundo donax</name>
    <name type="common">Giant reed</name>
    <name type="synonym">Donax arundinaceus</name>
    <dbReference type="NCBI Taxonomy" id="35708"/>
    <lineage>
        <taxon>Eukaryota</taxon>
        <taxon>Viridiplantae</taxon>
        <taxon>Streptophyta</taxon>
        <taxon>Embryophyta</taxon>
        <taxon>Tracheophyta</taxon>
        <taxon>Spermatophyta</taxon>
        <taxon>Magnoliopsida</taxon>
        <taxon>Liliopsida</taxon>
        <taxon>Poales</taxon>
        <taxon>Poaceae</taxon>
        <taxon>PACMAD clade</taxon>
        <taxon>Arundinoideae</taxon>
        <taxon>Arundineae</taxon>
        <taxon>Arundo</taxon>
    </lineage>
</organism>
<protein>
    <submittedName>
        <fullName evidence="1">Uncharacterized protein</fullName>
    </submittedName>
</protein>
<reference evidence="1" key="1">
    <citation type="submission" date="2014-09" db="EMBL/GenBank/DDBJ databases">
        <authorList>
            <person name="Magalhaes I.L.F."/>
            <person name="Oliveira U."/>
            <person name="Santos F.R."/>
            <person name="Vidigal T.H.D.A."/>
            <person name="Brescovit A.D."/>
            <person name="Santos A.J."/>
        </authorList>
    </citation>
    <scope>NUCLEOTIDE SEQUENCE</scope>
    <source>
        <tissue evidence="1">Shoot tissue taken approximately 20 cm above the soil surface</tissue>
    </source>
</reference>